<dbReference type="SUPFAM" id="SSF54909">
    <property type="entry name" value="Dimeric alpha+beta barrel"/>
    <property type="match status" value="1"/>
</dbReference>
<proteinExistence type="predicted"/>
<name>A0AAE3DQV7_9FIRM</name>
<keyword evidence="3" id="KW-1185">Reference proteome</keyword>
<sequence>MVTHIVMWNFDASLTEETKKQAAAEMKEKLEALKEIVPGVLSVKVITEPLVSSTRDIALIGEYEDEAALKTYASHPEHVKVVETIIKKYCTDRTAFDF</sequence>
<dbReference type="Proteomes" id="UP001197875">
    <property type="component" value="Unassembled WGS sequence"/>
</dbReference>
<feature type="domain" description="Stress-response A/B barrel" evidence="1">
    <location>
        <begin position="2"/>
        <end position="98"/>
    </location>
</feature>
<gene>
    <name evidence="2" type="ORF">LKD71_03650</name>
</gene>
<dbReference type="Gene3D" id="3.30.70.100">
    <property type="match status" value="1"/>
</dbReference>
<dbReference type="AlphaFoldDB" id="A0AAE3DQV7"/>
<organism evidence="2 3">
    <name type="scientific">Fusicatenibacter faecihominis</name>
    <dbReference type="NCBI Taxonomy" id="2881276"/>
    <lineage>
        <taxon>Bacteria</taxon>
        <taxon>Bacillati</taxon>
        <taxon>Bacillota</taxon>
        <taxon>Clostridia</taxon>
        <taxon>Lachnospirales</taxon>
        <taxon>Lachnospiraceae</taxon>
        <taxon>Fusicatenibacter</taxon>
    </lineage>
</organism>
<dbReference type="InterPro" id="IPR011008">
    <property type="entry name" value="Dimeric_a/b-barrel"/>
</dbReference>
<accession>A0AAE3DQV7</accession>
<protein>
    <submittedName>
        <fullName evidence="2">Dabb family protein</fullName>
    </submittedName>
</protein>
<dbReference type="SMART" id="SM00886">
    <property type="entry name" value="Dabb"/>
    <property type="match status" value="1"/>
</dbReference>
<dbReference type="EMBL" id="JAJEPR010000004">
    <property type="protein sequence ID" value="MCC2188927.1"/>
    <property type="molecule type" value="Genomic_DNA"/>
</dbReference>
<dbReference type="PANTHER" id="PTHR37832:SF1">
    <property type="entry name" value="STRESS-RESPONSE A_B BARREL DOMAIN-CONTAINING PROTEIN"/>
    <property type="match status" value="1"/>
</dbReference>
<dbReference type="PANTHER" id="PTHR37832">
    <property type="entry name" value="BLL2683 PROTEIN"/>
    <property type="match status" value="1"/>
</dbReference>
<dbReference type="PROSITE" id="PS51502">
    <property type="entry name" value="S_R_A_B_BARREL"/>
    <property type="match status" value="1"/>
</dbReference>
<evidence type="ECO:0000259" key="1">
    <source>
        <dbReference type="PROSITE" id="PS51502"/>
    </source>
</evidence>
<evidence type="ECO:0000313" key="2">
    <source>
        <dbReference type="EMBL" id="MCC2188927.1"/>
    </source>
</evidence>
<reference evidence="2 3" key="1">
    <citation type="submission" date="2021-10" db="EMBL/GenBank/DDBJ databases">
        <title>Anaerobic single-cell dispensing facilitates the cultivation of human gut bacteria.</title>
        <authorList>
            <person name="Afrizal A."/>
        </authorList>
    </citation>
    <scope>NUCLEOTIDE SEQUENCE [LARGE SCALE GENOMIC DNA]</scope>
    <source>
        <strain evidence="2 3">CLA-AA-H277</strain>
    </source>
</reference>
<comment type="caution">
    <text evidence="2">The sequence shown here is derived from an EMBL/GenBank/DDBJ whole genome shotgun (WGS) entry which is preliminary data.</text>
</comment>
<dbReference type="RefSeq" id="WP_227614381.1">
    <property type="nucleotide sequence ID" value="NZ_JAJEPR010000004.1"/>
</dbReference>
<dbReference type="Pfam" id="PF07876">
    <property type="entry name" value="Dabb"/>
    <property type="match status" value="1"/>
</dbReference>
<dbReference type="InterPro" id="IPR013097">
    <property type="entry name" value="Dabb"/>
</dbReference>
<evidence type="ECO:0000313" key="3">
    <source>
        <dbReference type="Proteomes" id="UP001197875"/>
    </source>
</evidence>